<sequence>MSIRLPTRGPVDRLMSGEQSPQPPPSNSLLVGGICGISAAFLYTAANVALRGCVDLDPFLVSAVKAAPTVLFLAPVLVWMSFRGQPIITSGRMIPRFMLVALLGQFVGNAAFQIALGVIGLAASVPITLGVLIIGGAVLGRLILREPVRTPTIIAMVTLIAAVVVLSLPTSTVKPNTSASELPIWVGGLCAAASGAAYSLFGVVMRKTLHSGVSAPMTMFLSGAVGTVSLWSFTLMQSGTDPIAALNSTQWAMMGAGGLFNFLAFVALSYSLKALPVVAVNLINASQVAMAAVAGVMLFAEPVTWPLVSGIAMTFAGLLILMHGRRW</sequence>
<proteinExistence type="predicted"/>
<evidence type="ECO:0000256" key="2">
    <source>
        <dbReference type="ARBA" id="ARBA00022692"/>
    </source>
</evidence>
<organism evidence="8 9">
    <name type="scientific">Rubripirellula tenax</name>
    <dbReference type="NCBI Taxonomy" id="2528015"/>
    <lineage>
        <taxon>Bacteria</taxon>
        <taxon>Pseudomonadati</taxon>
        <taxon>Planctomycetota</taxon>
        <taxon>Planctomycetia</taxon>
        <taxon>Pirellulales</taxon>
        <taxon>Pirellulaceae</taxon>
        <taxon>Rubripirellula</taxon>
    </lineage>
</organism>
<dbReference type="InterPro" id="IPR000620">
    <property type="entry name" value="EamA_dom"/>
</dbReference>
<dbReference type="EMBL" id="SJPW01000005">
    <property type="protein sequence ID" value="TWU51029.1"/>
    <property type="molecule type" value="Genomic_DNA"/>
</dbReference>
<feature type="transmembrane region" description="Helical" evidence="6">
    <location>
        <begin position="182"/>
        <end position="201"/>
    </location>
</feature>
<protein>
    <submittedName>
        <fullName evidence="8">EamA-like transporter family protein</fullName>
    </submittedName>
</protein>
<accession>A0A5C6EU89</accession>
<evidence type="ECO:0000256" key="1">
    <source>
        <dbReference type="ARBA" id="ARBA00004141"/>
    </source>
</evidence>
<keyword evidence="2 6" id="KW-0812">Transmembrane</keyword>
<dbReference type="Gene3D" id="1.10.3730.20">
    <property type="match status" value="1"/>
</dbReference>
<comment type="subcellular location">
    <subcellularLocation>
        <location evidence="1">Membrane</location>
        <topology evidence="1">Multi-pass membrane protein</topology>
    </subcellularLocation>
</comment>
<feature type="transmembrane region" description="Helical" evidence="6">
    <location>
        <begin position="29"/>
        <end position="50"/>
    </location>
</feature>
<evidence type="ECO:0000256" key="5">
    <source>
        <dbReference type="SAM" id="MobiDB-lite"/>
    </source>
</evidence>
<feature type="transmembrane region" description="Helical" evidence="6">
    <location>
        <begin position="213"/>
        <end position="231"/>
    </location>
</feature>
<reference evidence="8 9" key="1">
    <citation type="submission" date="2019-02" db="EMBL/GenBank/DDBJ databases">
        <title>Deep-cultivation of Planctomycetes and their phenomic and genomic characterization uncovers novel biology.</title>
        <authorList>
            <person name="Wiegand S."/>
            <person name="Jogler M."/>
            <person name="Boedeker C."/>
            <person name="Pinto D."/>
            <person name="Vollmers J."/>
            <person name="Rivas-Marin E."/>
            <person name="Kohn T."/>
            <person name="Peeters S.H."/>
            <person name="Heuer A."/>
            <person name="Rast P."/>
            <person name="Oberbeckmann S."/>
            <person name="Bunk B."/>
            <person name="Jeske O."/>
            <person name="Meyerdierks A."/>
            <person name="Storesund J.E."/>
            <person name="Kallscheuer N."/>
            <person name="Luecker S."/>
            <person name="Lage O.M."/>
            <person name="Pohl T."/>
            <person name="Merkel B.J."/>
            <person name="Hornburger P."/>
            <person name="Mueller R.-W."/>
            <person name="Bruemmer F."/>
            <person name="Labrenz M."/>
            <person name="Spormann A.M."/>
            <person name="Op Den Camp H."/>
            <person name="Overmann J."/>
            <person name="Amann R."/>
            <person name="Jetten M.S.M."/>
            <person name="Mascher T."/>
            <person name="Medema M.H."/>
            <person name="Devos D.P."/>
            <person name="Kaster A.-K."/>
            <person name="Ovreas L."/>
            <person name="Rohde M."/>
            <person name="Galperin M.Y."/>
            <person name="Jogler C."/>
        </authorList>
    </citation>
    <scope>NUCLEOTIDE SEQUENCE [LARGE SCALE GENOMIC DNA]</scope>
    <source>
        <strain evidence="8 9">Poly51</strain>
    </source>
</reference>
<evidence type="ECO:0000256" key="4">
    <source>
        <dbReference type="ARBA" id="ARBA00023136"/>
    </source>
</evidence>
<comment type="caution">
    <text evidence="8">The sequence shown here is derived from an EMBL/GenBank/DDBJ whole genome shotgun (WGS) entry which is preliminary data.</text>
</comment>
<evidence type="ECO:0000256" key="3">
    <source>
        <dbReference type="ARBA" id="ARBA00022989"/>
    </source>
</evidence>
<evidence type="ECO:0000313" key="8">
    <source>
        <dbReference type="EMBL" id="TWU51029.1"/>
    </source>
</evidence>
<feature type="transmembrane region" description="Helical" evidence="6">
    <location>
        <begin position="251"/>
        <end position="270"/>
    </location>
</feature>
<feature type="transmembrane region" description="Helical" evidence="6">
    <location>
        <begin position="94"/>
        <end position="112"/>
    </location>
</feature>
<evidence type="ECO:0000256" key="6">
    <source>
        <dbReference type="SAM" id="Phobius"/>
    </source>
</evidence>
<feature type="transmembrane region" description="Helical" evidence="6">
    <location>
        <begin position="152"/>
        <end position="170"/>
    </location>
</feature>
<dbReference type="Pfam" id="PF00892">
    <property type="entry name" value="EamA"/>
    <property type="match status" value="1"/>
</dbReference>
<feature type="transmembrane region" description="Helical" evidence="6">
    <location>
        <begin position="277"/>
        <end position="299"/>
    </location>
</feature>
<feature type="transmembrane region" description="Helical" evidence="6">
    <location>
        <begin position="305"/>
        <end position="322"/>
    </location>
</feature>
<gene>
    <name evidence="8" type="ORF">Poly51_43230</name>
</gene>
<keyword evidence="4 6" id="KW-0472">Membrane</keyword>
<evidence type="ECO:0000313" key="9">
    <source>
        <dbReference type="Proteomes" id="UP000318288"/>
    </source>
</evidence>
<feature type="transmembrane region" description="Helical" evidence="6">
    <location>
        <begin position="118"/>
        <end position="140"/>
    </location>
</feature>
<evidence type="ECO:0000259" key="7">
    <source>
        <dbReference type="Pfam" id="PF00892"/>
    </source>
</evidence>
<feature type="domain" description="EamA" evidence="7">
    <location>
        <begin position="187"/>
        <end position="321"/>
    </location>
</feature>
<name>A0A5C6EU89_9BACT</name>
<keyword evidence="3 6" id="KW-1133">Transmembrane helix</keyword>
<dbReference type="SUPFAM" id="SSF103481">
    <property type="entry name" value="Multidrug resistance efflux transporter EmrE"/>
    <property type="match status" value="2"/>
</dbReference>
<feature type="region of interest" description="Disordered" evidence="5">
    <location>
        <begin position="1"/>
        <end position="26"/>
    </location>
</feature>
<dbReference type="PANTHER" id="PTHR22911:SF6">
    <property type="entry name" value="SOLUTE CARRIER FAMILY 35 MEMBER G1"/>
    <property type="match status" value="1"/>
</dbReference>
<dbReference type="PANTHER" id="PTHR22911">
    <property type="entry name" value="ACYL-MALONYL CONDENSING ENZYME-RELATED"/>
    <property type="match status" value="1"/>
</dbReference>
<dbReference type="AlphaFoldDB" id="A0A5C6EU89"/>
<keyword evidence="9" id="KW-1185">Reference proteome</keyword>
<feature type="transmembrane region" description="Helical" evidence="6">
    <location>
        <begin position="62"/>
        <end position="82"/>
    </location>
</feature>
<dbReference type="InterPro" id="IPR037185">
    <property type="entry name" value="EmrE-like"/>
</dbReference>
<dbReference type="Proteomes" id="UP000318288">
    <property type="component" value="Unassembled WGS sequence"/>
</dbReference>
<dbReference type="GO" id="GO:0016020">
    <property type="term" value="C:membrane"/>
    <property type="evidence" value="ECO:0007669"/>
    <property type="project" value="UniProtKB-SubCell"/>
</dbReference>